<dbReference type="EMBL" id="FM992689">
    <property type="protein sequence ID" value="CAX43453.1"/>
    <property type="molecule type" value="Genomic_DNA"/>
</dbReference>
<dbReference type="GO" id="GO:0006641">
    <property type="term" value="P:triglyceride metabolic process"/>
    <property type="evidence" value="ECO:0007669"/>
    <property type="project" value="UniProtKB-ARBA"/>
</dbReference>
<evidence type="ECO:0000256" key="4">
    <source>
        <dbReference type="ARBA" id="ARBA00023098"/>
    </source>
</evidence>
<feature type="region of interest" description="Disordered" evidence="7">
    <location>
        <begin position="734"/>
        <end position="828"/>
    </location>
</feature>
<comment type="similarity">
    <text evidence="1 6">Belongs to the PLPL family.</text>
</comment>
<dbReference type="Proteomes" id="UP000002605">
    <property type="component" value="Chromosome 2"/>
</dbReference>
<feature type="region of interest" description="Disordered" evidence="7">
    <location>
        <begin position="53"/>
        <end position="130"/>
    </location>
</feature>
<evidence type="ECO:0000259" key="8">
    <source>
        <dbReference type="PROSITE" id="PS51635"/>
    </source>
</evidence>
<keyword evidence="4 5" id="KW-0443">Lipid metabolism</keyword>
<dbReference type="InterPro" id="IPR021771">
    <property type="entry name" value="Triacylglycerol_lipase_N"/>
</dbReference>
<feature type="compositionally biased region" description="Low complexity" evidence="7">
    <location>
        <begin position="53"/>
        <end position="68"/>
    </location>
</feature>
<dbReference type="eggNOG" id="KOG2214">
    <property type="taxonomic scope" value="Eukaryota"/>
</dbReference>
<keyword evidence="6" id="KW-1133">Transmembrane helix</keyword>
<organism evidence="10 11">
    <name type="scientific">Candida dubliniensis (strain CD36 / ATCC MYA-646 / CBS 7987 / NCPF 3949 / NRRL Y-17841)</name>
    <name type="common">Yeast</name>
    <dbReference type="NCBI Taxonomy" id="573826"/>
    <lineage>
        <taxon>Eukaryota</taxon>
        <taxon>Fungi</taxon>
        <taxon>Dikarya</taxon>
        <taxon>Ascomycota</taxon>
        <taxon>Saccharomycotina</taxon>
        <taxon>Pichiomycetes</taxon>
        <taxon>Debaryomycetaceae</taxon>
        <taxon>Candida/Lodderomyces clade</taxon>
        <taxon>Candida</taxon>
    </lineage>
</organism>
<feature type="region of interest" description="Disordered" evidence="7">
    <location>
        <begin position="147"/>
        <end position="180"/>
    </location>
</feature>
<feature type="compositionally biased region" description="Polar residues" evidence="7">
    <location>
        <begin position="107"/>
        <end position="130"/>
    </location>
</feature>
<evidence type="ECO:0000313" key="9">
    <source>
        <dbReference type="CGD" id="CAL0000164192"/>
    </source>
</evidence>
<dbReference type="SUPFAM" id="SSF52151">
    <property type="entry name" value="FabD/lysophospholipase-like"/>
    <property type="match status" value="1"/>
</dbReference>
<feature type="compositionally biased region" description="Basic residues" evidence="7">
    <location>
        <begin position="159"/>
        <end position="178"/>
    </location>
</feature>
<feature type="compositionally biased region" description="Low complexity" evidence="7">
    <location>
        <begin position="91"/>
        <end position="106"/>
    </location>
</feature>
<comment type="function">
    <text evidence="6">Lipid hydrolase.</text>
</comment>
<dbReference type="OrthoDB" id="15478at2759"/>
<feature type="compositionally biased region" description="Acidic residues" evidence="7">
    <location>
        <begin position="76"/>
        <end position="90"/>
    </location>
</feature>
<dbReference type="RefSeq" id="XP_002418153.1">
    <property type="nucleotide sequence ID" value="XM_002418108.1"/>
</dbReference>
<keyword evidence="2 5" id="KW-0378">Hydrolase</keyword>
<proteinExistence type="inferred from homology"/>
<dbReference type="GeneID" id="8045720"/>
<comment type="subcellular location">
    <subcellularLocation>
        <location evidence="6">Membrane</location>
        <topology evidence="6">Single-pass membrane protein</topology>
    </subcellularLocation>
</comment>
<keyword evidence="11" id="KW-1185">Reference proteome</keyword>
<feature type="active site" description="Proton acceptor" evidence="5">
    <location>
        <position position="558"/>
    </location>
</feature>
<protein>
    <recommendedName>
        <fullName evidence="6">Patatin-like phospholipase domain-containing protein</fullName>
        <ecNumber evidence="6">3.1.1.-</ecNumber>
    </recommendedName>
</protein>
<feature type="transmembrane region" description="Helical" evidence="6">
    <location>
        <begin position="202"/>
        <end position="222"/>
    </location>
</feature>
<dbReference type="InterPro" id="IPR050301">
    <property type="entry name" value="NTE"/>
</dbReference>
<dbReference type="Pfam" id="PF11815">
    <property type="entry name" value="DUF3336"/>
    <property type="match status" value="1"/>
</dbReference>
<keyword evidence="6" id="KW-0472">Membrane</keyword>
<reference evidence="10 11" key="1">
    <citation type="journal article" date="2009" name="Genome Res.">
        <title>Comparative genomics of the fungal pathogens Candida dubliniensis and Candida albicans.</title>
        <authorList>
            <person name="Jackson A.P."/>
            <person name="Gamble J.A."/>
            <person name="Yeomans T."/>
            <person name="Moran G.P."/>
            <person name="Saunders D."/>
            <person name="Harris D."/>
            <person name="Aslett M."/>
            <person name="Barrell J.F."/>
            <person name="Butler G."/>
            <person name="Citiulo F."/>
            <person name="Coleman D.C."/>
            <person name="de Groot P.W.J."/>
            <person name="Goodwin T.J."/>
            <person name="Quail M.A."/>
            <person name="McQuillan J."/>
            <person name="Munro C.A."/>
            <person name="Pain A."/>
            <person name="Poulter R.T."/>
            <person name="Rajandream M.A."/>
            <person name="Renauld H."/>
            <person name="Spiering M.J."/>
            <person name="Tivey A."/>
            <person name="Gow N.A.R."/>
            <person name="Barrell B."/>
            <person name="Sullivan D.J."/>
            <person name="Berriman M."/>
        </authorList>
    </citation>
    <scope>NUCLEOTIDE SEQUENCE [LARGE SCALE GENOMIC DNA]</scope>
    <source>
        <strain evidence="11">CD36 / ATCC MYA-646 / CBS 7987 / NCPF 3949 / NRRL Y-17841</strain>
    </source>
</reference>
<dbReference type="Pfam" id="PF01734">
    <property type="entry name" value="Patatin"/>
    <property type="match status" value="1"/>
</dbReference>
<evidence type="ECO:0000256" key="1">
    <source>
        <dbReference type="ARBA" id="ARBA00006104"/>
    </source>
</evidence>
<gene>
    <name evidence="9" type="ordered locus">Cd36_16740</name>
    <name evidence="10" type="ORF">CD36_16740</name>
</gene>
<feature type="domain" description="PNPLA" evidence="8">
    <location>
        <begin position="379"/>
        <end position="571"/>
    </location>
</feature>
<dbReference type="GO" id="GO:0016020">
    <property type="term" value="C:membrane"/>
    <property type="evidence" value="ECO:0007669"/>
    <property type="project" value="UniProtKB-SubCell"/>
</dbReference>
<feature type="active site" description="Nucleophile" evidence="5">
    <location>
        <position position="412"/>
    </location>
</feature>
<dbReference type="EC" id="3.1.1.-" evidence="6"/>
<feature type="short sequence motif" description="GXSXG" evidence="5">
    <location>
        <begin position="410"/>
        <end position="414"/>
    </location>
</feature>
<name>B9WAN3_CANDC</name>
<dbReference type="GO" id="GO:0004806">
    <property type="term" value="F:triacylglycerol lipase activity"/>
    <property type="evidence" value="ECO:0007669"/>
    <property type="project" value="InterPro"/>
</dbReference>
<comment type="caution">
    <text evidence="5">Lacks conserved residue(s) required for the propagation of feature annotation.</text>
</comment>
<dbReference type="HOGENOM" id="CLU_009031_2_2_1"/>
<evidence type="ECO:0000313" key="11">
    <source>
        <dbReference type="Proteomes" id="UP000002605"/>
    </source>
</evidence>
<evidence type="ECO:0000256" key="2">
    <source>
        <dbReference type="ARBA" id="ARBA00022801"/>
    </source>
</evidence>
<dbReference type="InterPro" id="IPR016035">
    <property type="entry name" value="Acyl_Trfase/lysoPLipase"/>
</dbReference>
<dbReference type="InterPro" id="IPR002641">
    <property type="entry name" value="PNPLA_dom"/>
</dbReference>
<dbReference type="KEGG" id="cdu:CD36_16740"/>
<evidence type="ECO:0000256" key="7">
    <source>
        <dbReference type="SAM" id="MobiDB-lite"/>
    </source>
</evidence>
<evidence type="ECO:0000256" key="5">
    <source>
        <dbReference type="PROSITE-ProRule" id="PRU01161"/>
    </source>
</evidence>
<evidence type="ECO:0000313" key="10">
    <source>
        <dbReference type="EMBL" id="CAX43453.1"/>
    </source>
</evidence>
<keyword evidence="3 5" id="KW-0442">Lipid degradation</keyword>
<feature type="compositionally biased region" description="Acidic residues" evidence="7">
    <location>
        <begin position="742"/>
        <end position="757"/>
    </location>
</feature>
<evidence type="ECO:0000256" key="6">
    <source>
        <dbReference type="RuleBase" id="RU362055"/>
    </source>
</evidence>
<dbReference type="VEuPathDB" id="FungiDB:CD36_16740"/>
<sequence length="828" mass="95467">MTERIPLFEEDKDYIDEDHISEFAKALVWQDDYDYDANTPTPINDEVPAIMSSMNSINDNNNNNNNNMNGGGGGGGDDDDDSSSITDDDIMNSSYFDKQQQQQQQQSDMKSNDSLISRPQTGTTANTSTISLSFSSKRPDLISSKSDWFPIGTSSPKKGTTKNSHHHHHHNNKQKRSTTTKSTIEILKNEFRNSSTYTLLRWPILIFVFSWISILGIIYFMIRIYVALSEYLITWRGERKKLRDKLRKSKTYKEWIKNALLLDKFLKLDKWSEIPKFSYYDYKTIKLTIIKLQKLRYEKNLIELMVILQGCLKKNFAGIENRQLYSHRYYGTKNLVEEYYQEVIKCLELIINDNNDKIDIERKWKFFKIVSKNYGKSALCLSGGACFAYTHFGIAKALLDENLLPQIISGTSGGGLIAALLCTRTNEELKQLLIPQLARKITACEDPWYIWIPRFLKTGARFDAIDWARKANFFTHGSTTFEEAFQRTGRKLNISTIPADPHSPVILCNDITSPHCIIWSTLLASSAVPGILNPVVLMMKNPINEQVIPFSLGSKWRDGSLRTDIPIEALNTYYNVNFTIVSQVNPHISLFFFAPKGTVGRPVTSSTKKTRSKQQYSSFRGGFIATALEQLLRLEIKKWLQIIKSLDLLPHLLQQDWSNIWLQNFTGTITIWPKNKLSDFWYILSDPTELRMKEIIEKGEKCMFPRLLFIKHRASIENVIERGKKLTLTKLKQTKNQQSGYNDDDDDDDDDNDDEGGISDYDAQSFQKVVGWSNEDKKLLDELDNDNEDEDEDEEEDEEEEDYDDDDSLSDSFEITTEHLKQRRNTIF</sequence>
<dbReference type="PANTHER" id="PTHR14226">
    <property type="entry name" value="NEUROPATHY TARGET ESTERASE/SWISS CHEESE D.MELANOGASTER"/>
    <property type="match status" value="1"/>
</dbReference>
<dbReference type="AlphaFoldDB" id="B9WAN3"/>
<accession>B9WAN3</accession>
<dbReference type="GO" id="GO:0016042">
    <property type="term" value="P:lipid catabolic process"/>
    <property type="evidence" value="ECO:0007669"/>
    <property type="project" value="UniProtKB-UniRule"/>
</dbReference>
<feature type="compositionally biased region" description="Acidic residues" evidence="7">
    <location>
        <begin position="782"/>
        <end position="809"/>
    </location>
</feature>
<dbReference type="PANTHER" id="PTHR14226:SF66">
    <property type="entry name" value="TRIACYLGLYCEROL LIPASE PTL2"/>
    <property type="match status" value="1"/>
</dbReference>
<dbReference type="CDD" id="cd07232">
    <property type="entry name" value="Pat_PLPL"/>
    <property type="match status" value="1"/>
</dbReference>
<dbReference type="Gene3D" id="3.40.1090.10">
    <property type="entry name" value="Cytosolic phospholipase A2 catalytic domain"/>
    <property type="match status" value="2"/>
</dbReference>
<keyword evidence="6" id="KW-0812">Transmembrane</keyword>
<evidence type="ECO:0000256" key="3">
    <source>
        <dbReference type="ARBA" id="ARBA00022963"/>
    </source>
</evidence>
<dbReference type="PROSITE" id="PS51635">
    <property type="entry name" value="PNPLA"/>
    <property type="match status" value="1"/>
</dbReference>
<dbReference type="CGD" id="CAL0000164192">
    <property type="gene designation" value="Cd36_16740"/>
</dbReference>